<proteinExistence type="inferred from homology"/>
<comment type="caution">
    <text evidence="8">The sequence shown here is derived from an EMBL/GenBank/DDBJ whole genome shotgun (WGS) entry which is preliminary data.</text>
</comment>
<comment type="catalytic activity">
    <reaction evidence="7">
        <text>dTDP-beta-L-rhamnose + L-arginyl-[protein] = N(omega)-(alpha-L-rhamnosyl)-L-arginyl-[protein] + dTDP + H(+)</text>
        <dbReference type="Rhea" id="RHEA:66692"/>
        <dbReference type="Rhea" id="RHEA-COMP:10532"/>
        <dbReference type="Rhea" id="RHEA-COMP:17096"/>
        <dbReference type="ChEBI" id="CHEBI:15378"/>
        <dbReference type="ChEBI" id="CHEBI:29965"/>
        <dbReference type="ChEBI" id="CHEBI:57510"/>
        <dbReference type="ChEBI" id="CHEBI:58369"/>
        <dbReference type="ChEBI" id="CHEBI:167445"/>
    </reaction>
    <physiologicalReaction direction="left-to-right" evidence="7">
        <dbReference type="Rhea" id="RHEA:66693"/>
    </physiologicalReaction>
</comment>
<evidence type="ECO:0000256" key="6">
    <source>
        <dbReference type="ARBA" id="ARBA00030025"/>
    </source>
</evidence>
<evidence type="ECO:0000256" key="1">
    <source>
        <dbReference type="ARBA" id="ARBA00022676"/>
    </source>
</evidence>
<evidence type="ECO:0000313" key="8">
    <source>
        <dbReference type="EMBL" id="MET1490980.1"/>
    </source>
</evidence>
<reference evidence="8 9" key="1">
    <citation type="submission" date="2024-07" db="EMBL/GenBank/DDBJ databases">
        <title>Uliginosibacterium paludis KCTC:42655.</title>
        <authorList>
            <person name="Kim M.K."/>
        </authorList>
    </citation>
    <scope>NUCLEOTIDE SEQUENCE [LARGE SCALE GENOMIC DNA]</scope>
    <source>
        <strain evidence="8 9">KCTC 42655</strain>
    </source>
</reference>
<dbReference type="InterPro" id="IPR016633">
    <property type="entry name" value="EarP"/>
</dbReference>
<keyword evidence="8" id="KW-0648">Protein biosynthesis</keyword>
<dbReference type="NCBIfam" id="TIGR03837">
    <property type="entry name" value="efp_Arg_rhamno"/>
    <property type="match status" value="1"/>
</dbReference>
<keyword evidence="1" id="KW-0328">Glycosyltransferase</keyword>
<keyword evidence="8" id="KW-0251">Elongation factor</keyword>
<dbReference type="RefSeq" id="WP_345930135.1">
    <property type="nucleotide sequence ID" value="NZ_JBDIVF010000014.1"/>
</dbReference>
<name>A0ABV2CSS9_9RHOO</name>
<comment type="function">
    <text evidence="3">Protein-arginine rhamnosyltransferase that catalyzes the transfer of a single rhamnose to elongation factor P (EF-P) on 'Lys-32', a modification required for EF-P-dependent rescue of polyproline stalled ribosomes.</text>
</comment>
<protein>
    <recommendedName>
        <fullName evidence="5">Protein-arginine rhamnosyltransferase</fullName>
    </recommendedName>
    <alternativeName>
        <fullName evidence="6">EF-P arginine rhamnosyltransferase</fullName>
    </alternativeName>
</protein>
<gene>
    <name evidence="8" type="primary">earP</name>
    <name evidence="8" type="ORF">ABVT11_14170</name>
</gene>
<dbReference type="Pfam" id="PF10093">
    <property type="entry name" value="EarP"/>
    <property type="match status" value="1"/>
</dbReference>
<comment type="similarity">
    <text evidence="4">Belongs to the glycosyltransferase 104 family.</text>
</comment>
<dbReference type="Proteomes" id="UP001548590">
    <property type="component" value="Unassembled WGS sequence"/>
</dbReference>
<keyword evidence="2" id="KW-0808">Transferase</keyword>
<dbReference type="GO" id="GO:0003746">
    <property type="term" value="F:translation elongation factor activity"/>
    <property type="evidence" value="ECO:0007669"/>
    <property type="project" value="UniProtKB-KW"/>
</dbReference>
<evidence type="ECO:0000256" key="5">
    <source>
        <dbReference type="ARBA" id="ARBA00024416"/>
    </source>
</evidence>
<keyword evidence="9" id="KW-1185">Reference proteome</keyword>
<dbReference type="PIRSF" id="PIRSF015557">
    <property type="entry name" value="UCP015557"/>
    <property type="match status" value="1"/>
</dbReference>
<evidence type="ECO:0000256" key="4">
    <source>
        <dbReference type="ARBA" id="ARBA00024346"/>
    </source>
</evidence>
<organism evidence="8 9">
    <name type="scientific">Uliginosibacterium paludis</name>
    <dbReference type="NCBI Taxonomy" id="1615952"/>
    <lineage>
        <taxon>Bacteria</taxon>
        <taxon>Pseudomonadati</taxon>
        <taxon>Pseudomonadota</taxon>
        <taxon>Betaproteobacteria</taxon>
        <taxon>Rhodocyclales</taxon>
        <taxon>Zoogloeaceae</taxon>
        <taxon>Uliginosibacterium</taxon>
    </lineage>
</organism>
<evidence type="ECO:0000256" key="7">
    <source>
        <dbReference type="ARBA" id="ARBA00048472"/>
    </source>
</evidence>
<evidence type="ECO:0000256" key="3">
    <source>
        <dbReference type="ARBA" id="ARBA00024303"/>
    </source>
</evidence>
<evidence type="ECO:0000313" key="9">
    <source>
        <dbReference type="Proteomes" id="UP001548590"/>
    </source>
</evidence>
<accession>A0ABV2CSS9</accession>
<evidence type="ECO:0000256" key="2">
    <source>
        <dbReference type="ARBA" id="ARBA00022679"/>
    </source>
</evidence>
<sequence length="390" mass="42434">MSVTRCDIFCKVIDNYGDIGVCWRLARQLAAEQGLAVRLWVDDLASFARLAPALDASAAQQRLADLDICRWDGAAASATPADIVIEAFACDPPAAYVEAMAKRPRKPAWINLEYLSAEGWVEGSHGLPSPHPRLPLVKHFFFPGFTPATGGLIREKGLIDRLRAFQADAASQAAFWQRIAGQAPAAGALSISLFAYENAALPGLLDAWASGERNIFCAVTSGRHLPQVDAWLASRGAAGCGKLQLAFLPFLDQGDYDHLLAACALNFVRGEDSFVRAQWAGRPFVWHIYRQEEDWHRVKLDAFLHRYGASSGTAGMRALKDFWQAWERESDAGGQWPALLAALPELAAHAASWQQKLAEDTDLASKLLIFCQNLLECAAFPKAATGASGN</sequence>
<dbReference type="EMBL" id="JBEWLZ010000008">
    <property type="protein sequence ID" value="MET1490980.1"/>
    <property type="molecule type" value="Genomic_DNA"/>
</dbReference>